<dbReference type="EMBL" id="CAFBOL010000012">
    <property type="protein sequence ID" value="CAB4979811.1"/>
    <property type="molecule type" value="Genomic_DNA"/>
</dbReference>
<evidence type="ECO:0000313" key="4">
    <source>
        <dbReference type="EMBL" id="CAB4827167.1"/>
    </source>
</evidence>
<protein>
    <submittedName>
        <fullName evidence="3">Unannotated protein</fullName>
    </submittedName>
</protein>
<evidence type="ECO:0000313" key="6">
    <source>
        <dbReference type="EMBL" id="CAB4979811.1"/>
    </source>
</evidence>
<dbReference type="Pfam" id="PF07676">
    <property type="entry name" value="PD40"/>
    <property type="match status" value="1"/>
</dbReference>
<evidence type="ECO:0000256" key="1">
    <source>
        <dbReference type="SAM" id="MobiDB-lite"/>
    </source>
</evidence>
<evidence type="ECO:0000313" key="3">
    <source>
        <dbReference type="EMBL" id="CAB4742327.1"/>
    </source>
</evidence>
<proteinExistence type="predicted"/>
<reference evidence="3" key="1">
    <citation type="submission" date="2020-05" db="EMBL/GenBank/DDBJ databases">
        <authorList>
            <person name="Chiriac C."/>
            <person name="Salcher M."/>
            <person name="Ghai R."/>
            <person name="Kavagutti S V."/>
        </authorList>
    </citation>
    <scope>NUCLEOTIDE SEQUENCE</scope>
</reference>
<dbReference type="InterPro" id="IPR011659">
    <property type="entry name" value="WD40"/>
</dbReference>
<dbReference type="InterPro" id="IPR011042">
    <property type="entry name" value="6-blade_b-propeller_TolB-like"/>
</dbReference>
<dbReference type="EMBL" id="CAEZYF010000027">
    <property type="protein sequence ID" value="CAB4742327.1"/>
    <property type="molecule type" value="Genomic_DNA"/>
</dbReference>
<dbReference type="AlphaFoldDB" id="A0A6J6T655"/>
<accession>A0A6J6T655</accession>
<dbReference type="EMBL" id="CAFBMT010000030">
    <property type="protein sequence ID" value="CAB4955534.1"/>
    <property type="molecule type" value="Genomic_DNA"/>
</dbReference>
<dbReference type="EMBL" id="CAESGF010000023">
    <property type="protein sequence ID" value="CAB4365060.1"/>
    <property type="molecule type" value="Genomic_DNA"/>
</dbReference>
<gene>
    <name evidence="3" type="ORF">UFOPK2656_02986</name>
    <name evidence="4" type="ORF">UFOPK3099_01772</name>
    <name evidence="5" type="ORF">UFOPK3651_03147</name>
    <name evidence="6" type="ORF">UFOPK3931_00730</name>
    <name evidence="2" type="ORF">UFOPK4189_02816</name>
</gene>
<evidence type="ECO:0000313" key="2">
    <source>
        <dbReference type="EMBL" id="CAB4365060.1"/>
    </source>
</evidence>
<organism evidence="3">
    <name type="scientific">freshwater metagenome</name>
    <dbReference type="NCBI Taxonomy" id="449393"/>
    <lineage>
        <taxon>unclassified sequences</taxon>
        <taxon>metagenomes</taxon>
        <taxon>ecological metagenomes</taxon>
    </lineage>
</organism>
<evidence type="ECO:0000313" key="5">
    <source>
        <dbReference type="EMBL" id="CAB4955534.1"/>
    </source>
</evidence>
<dbReference type="SUPFAM" id="SSF82171">
    <property type="entry name" value="DPP6 N-terminal domain-like"/>
    <property type="match status" value="1"/>
</dbReference>
<dbReference type="EMBL" id="CAFAAV010000143">
    <property type="protein sequence ID" value="CAB4827167.1"/>
    <property type="molecule type" value="Genomic_DNA"/>
</dbReference>
<sequence length="807" mass="81486">MQPMSAPLRWLLGSAAASLVALGVTQVAAGRVAVSPAGVQSAPTVEAVASHMPSVSADGRLVAFAAAPTDAADPRKSTIVVQDRDNGSIVEISPLSTAVHPGDSVWPVLSGDGCTVTFVTQIAYDLFRDDDQGSRWDIYRQTLPACGGTIGDVELVSSGRGSGFQASAADNVSATEPPAVSADGTVVAYTHSVDAAAELTGITLVDLAVPFGEDGRSQSVVGTPVELPISSHVHSGLRQPSISADGTVVAYTSDADSAAATPTWGTDPLTDTRATSDVFVWDRTVADQSASVHRASRPAAPAPATDTDITRVGNADSASVSADGRFVAFVSTATDLVSGAQLPACSPTCLPQVYLFGRDDNSLRLVSRVPGDPATPPIAADAGATQPALGLSDGEVLFVSRSTNLFPTRSAGAGAPTDGDIVSVYPISGEVRRVSVLADGVTPAPAANSHPRSSLTGRVVVFDTLAGGAFSTPTTGTARVAGRQVAIVDRQPQVEIANLDLGTVAIDSAGPEWYLVLTNHGPAAFVPGTIETSARDFIVSGGSCLESVGMAIAPGASCTVQIMLLPRALGPLSSTLMITEDGAAPVVVTAELTGVGGDPTLASIPSGGHGGDAVVGTMGGTMKFTLANVTNRALKVVALALAGTDPNDFVISRDQCTDQKVAAGSTCELSVTFRPTAGGRRTATVVARTSTDVYATILVSGDAHYAPTLTASAPAVLVGSRLAIVGNGFAPNANVTVGWADGSGSATTVTTDGSGAVSFTLVLRATDRTGQRTLVAQTIDGQVASVFVKVLAKGAAFGPNSPAWPQA</sequence>
<dbReference type="InterPro" id="IPR013783">
    <property type="entry name" value="Ig-like_fold"/>
</dbReference>
<dbReference type="NCBIfam" id="NF012200">
    <property type="entry name" value="choice_anch_D"/>
    <property type="match status" value="2"/>
</dbReference>
<feature type="region of interest" description="Disordered" evidence="1">
    <location>
        <begin position="290"/>
        <end position="310"/>
    </location>
</feature>
<feature type="compositionally biased region" description="Low complexity" evidence="1">
    <location>
        <begin position="290"/>
        <end position="304"/>
    </location>
</feature>
<dbReference type="Gene3D" id="2.60.40.10">
    <property type="entry name" value="Immunoglobulins"/>
    <property type="match status" value="2"/>
</dbReference>
<dbReference type="Gene3D" id="2.120.10.30">
    <property type="entry name" value="TolB, C-terminal domain"/>
    <property type="match status" value="1"/>
</dbReference>
<name>A0A6J6T655_9ZZZZ</name>